<sequence length="490" mass="53551">MRLTYPINVSNYTALAFAGTIAFASSVSAQVRYELVVPEVMGTPVNHVSAQSNEINENGETLLNRISTFAVWNDGAITHIASGLSEYPATFSSINASSINPFQQVVGSKTYLHRDESGNHFDTFPFYWDPSNGLVDLDELGARTANGAGNTVLYEINEDGLALGSTQLVAEDGRSGSQAFTWSFAQGRADIQPLHSFENHSVTTPHGLNALGTVVGVYRQFNGSIDSYHERAFIFDSANGSRDLSELDSNFFQSDHYTARDINDSENLVGERDRVAYFYDLQSKVGLEIRLKEDAHRATRAFALNNNDVVAGTVENDSASASSGFAPFIWTRNSGAVELLPHFMSALEQILPAGVDPMACRITPKSINSSATLSASLQTPTSFSREIVLKPVLDFRWNSNQVVAENGVAGVKYTHDKEDLNGSIPAAALGYEIAFECSSDMKTWHPVSSENNGIRHLETETSIELFLPFAQCTFVRPVLKRIQEGEPTGY</sequence>
<organism evidence="2 3">
    <name type="scientific">Pelagicoccus enzymogenes</name>
    <dbReference type="NCBI Taxonomy" id="2773457"/>
    <lineage>
        <taxon>Bacteria</taxon>
        <taxon>Pseudomonadati</taxon>
        <taxon>Verrucomicrobiota</taxon>
        <taxon>Opitutia</taxon>
        <taxon>Puniceicoccales</taxon>
        <taxon>Pelagicoccaceae</taxon>
        <taxon>Pelagicoccus</taxon>
    </lineage>
</organism>
<evidence type="ECO:0000313" key="3">
    <source>
        <dbReference type="Proteomes" id="UP000622317"/>
    </source>
</evidence>
<dbReference type="RefSeq" id="WP_191617340.1">
    <property type="nucleotide sequence ID" value="NZ_JACYFG010000035.1"/>
</dbReference>
<keyword evidence="1" id="KW-0732">Signal</keyword>
<evidence type="ECO:0000256" key="1">
    <source>
        <dbReference type="SAM" id="SignalP"/>
    </source>
</evidence>
<accession>A0A927F9B7</accession>
<evidence type="ECO:0000313" key="2">
    <source>
        <dbReference type="EMBL" id="MBD5780229.1"/>
    </source>
</evidence>
<gene>
    <name evidence="2" type="ORF">IEN85_12065</name>
</gene>
<dbReference type="EMBL" id="JACYFG010000035">
    <property type="protein sequence ID" value="MBD5780229.1"/>
    <property type="molecule type" value="Genomic_DNA"/>
</dbReference>
<protein>
    <recommendedName>
        <fullName evidence="4">YD repeat-containing protein</fullName>
    </recommendedName>
</protein>
<name>A0A927F9B7_9BACT</name>
<keyword evidence="3" id="KW-1185">Reference proteome</keyword>
<feature type="signal peptide" evidence="1">
    <location>
        <begin position="1"/>
        <end position="29"/>
    </location>
</feature>
<dbReference type="Proteomes" id="UP000622317">
    <property type="component" value="Unassembled WGS sequence"/>
</dbReference>
<feature type="chain" id="PRO_5037681556" description="YD repeat-containing protein" evidence="1">
    <location>
        <begin position="30"/>
        <end position="490"/>
    </location>
</feature>
<evidence type="ECO:0008006" key="4">
    <source>
        <dbReference type="Google" id="ProtNLM"/>
    </source>
</evidence>
<reference evidence="2" key="1">
    <citation type="submission" date="2020-09" db="EMBL/GenBank/DDBJ databases">
        <title>Pelagicoccus enzymogenes sp. nov. with an EPS production, isolated from marine sediment.</title>
        <authorList>
            <person name="Feng X."/>
        </authorList>
    </citation>
    <scope>NUCLEOTIDE SEQUENCE</scope>
    <source>
        <strain evidence="2">NFK12</strain>
    </source>
</reference>
<comment type="caution">
    <text evidence="2">The sequence shown here is derived from an EMBL/GenBank/DDBJ whole genome shotgun (WGS) entry which is preliminary data.</text>
</comment>
<dbReference type="AlphaFoldDB" id="A0A927F9B7"/>
<proteinExistence type="predicted"/>